<organism evidence="1 2">
    <name type="scientific">Allacma fusca</name>
    <dbReference type="NCBI Taxonomy" id="39272"/>
    <lineage>
        <taxon>Eukaryota</taxon>
        <taxon>Metazoa</taxon>
        <taxon>Ecdysozoa</taxon>
        <taxon>Arthropoda</taxon>
        <taxon>Hexapoda</taxon>
        <taxon>Collembola</taxon>
        <taxon>Symphypleona</taxon>
        <taxon>Sminthuridae</taxon>
        <taxon>Allacma</taxon>
    </lineage>
</organism>
<dbReference type="EMBL" id="CAJVCH010555381">
    <property type="protein sequence ID" value="CAG7830329.1"/>
    <property type="molecule type" value="Genomic_DNA"/>
</dbReference>
<dbReference type="Proteomes" id="UP000708208">
    <property type="component" value="Unassembled WGS sequence"/>
</dbReference>
<reference evidence="1" key="1">
    <citation type="submission" date="2021-06" db="EMBL/GenBank/DDBJ databases">
        <authorList>
            <person name="Hodson N. C."/>
            <person name="Mongue J. A."/>
            <person name="Jaron S. K."/>
        </authorList>
    </citation>
    <scope>NUCLEOTIDE SEQUENCE</scope>
</reference>
<name>A0A8J2LDY1_9HEXA</name>
<dbReference type="AlphaFoldDB" id="A0A8J2LDY1"/>
<evidence type="ECO:0000313" key="1">
    <source>
        <dbReference type="EMBL" id="CAG7830329.1"/>
    </source>
</evidence>
<keyword evidence="2" id="KW-1185">Reference proteome</keyword>
<proteinExistence type="predicted"/>
<gene>
    <name evidence="1" type="ORF">AFUS01_LOCUS40140</name>
</gene>
<accession>A0A8J2LDY1</accession>
<evidence type="ECO:0000313" key="2">
    <source>
        <dbReference type="Proteomes" id="UP000708208"/>
    </source>
</evidence>
<sequence>MSRVGPFFYFESQHRARINLIFV</sequence>
<comment type="caution">
    <text evidence="1">The sequence shown here is derived from an EMBL/GenBank/DDBJ whole genome shotgun (WGS) entry which is preliminary data.</text>
</comment>
<protein>
    <submittedName>
        <fullName evidence="1">Uncharacterized protein</fullName>
    </submittedName>
</protein>
<feature type="non-terminal residue" evidence="1">
    <location>
        <position position="1"/>
    </location>
</feature>